<protein>
    <submittedName>
        <fullName evidence="1">Uncharacterized protein</fullName>
    </submittedName>
</protein>
<sequence length="249" mass="27288">MIHDLATVSSLLPLKIPNPTKTEPANKETSVIDTGYVREVRSDAGASVHAYLNDMTHTSSVFADFAERFTKHLEHIDSLRQGVIDKTFDVVVENGSLRVVDSRLDSESTAWLERELNTDPELASLAKAFNAQVVKVYDTGSGSRDAEGKQLEHGTFPMEGGGEIDYAGLASTIDASVKFVSLLRDVSSANRAADSMRGIDPDSHEPEYFDAGLIVQRYLQGTITSYEKRADGSLVTRTGVSHSRMRMFT</sequence>
<proteinExistence type="predicted"/>
<dbReference type="OrthoDB" id="9091812at2"/>
<dbReference type="AlphaFoldDB" id="A0A4V2W455"/>
<dbReference type="RefSeq" id="WP_132143049.1">
    <property type="nucleotide sequence ID" value="NZ_SMCS01000003.1"/>
</dbReference>
<gene>
    <name evidence="1" type="ORF">EC912_10373</name>
</gene>
<evidence type="ECO:0000313" key="2">
    <source>
        <dbReference type="Proteomes" id="UP000295645"/>
    </source>
</evidence>
<organism evidence="1 2">
    <name type="scientific">Luteibacter rhizovicinus</name>
    <dbReference type="NCBI Taxonomy" id="242606"/>
    <lineage>
        <taxon>Bacteria</taxon>
        <taxon>Pseudomonadati</taxon>
        <taxon>Pseudomonadota</taxon>
        <taxon>Gammaproteobacteria</taxon>
        <taxon>Lysobacterales</taxon>
        <taxon>Rhodanobacteraceae</taxon>
        <taxon>Luteibacter</taxon>
    </lineage>
</organism>
<comment type="caution">
    <text evidence="1">The sequence shown here is derived from an EMBL/GenBank/DDBJ whole genome shotgun (WGS) entry which is preliminary data.</text>
</comment>
<dbReference type="Proteomes" id="UP000295645">
    <property type="component" value="Unassembled WGS sequence"/>
</dbReference>
<evidence type="ECO:0000313" key="1">
    <source>
        <dbReference type="EMBL" id="TCV94589.1"/>
    </source>
</evidence>
<reference evidence="1 2" key="1">
    <citation type="submission" date="2019-03" db="EMBL/GenBank/DDBJ databases">
        <title>Above-ground endophytic microbial communities from plants in different locations in the United States.</title>
        <authorList>
            <person name="Frank C."/>
        </authorList>
    </citation>
    <scope>NUCLEOTIDE SEQUENCE [LARGE SCALE GENOMIC DNA]</scope>
    <source>
        <strain evidence="1 2">LP_13_YM</strain>
    </source>
</reference>
<dbReference type="EMBL" id="SMCS01000003">
    <property type="protein sequence ID" value="TCV94589.1"/>
    <property type="molecule type" value="Genomic_DNA"/>
</dbReference>
<accession>A0A4V2W455</accession>
<keyword evidence="2" id="KW-1185">Reference proteome</keyword>
<name>A0A4V2W455_9GAMM</name>